<feature type="transmembrane region" description="Helical" evidence="7">
    <location>
        <begin position="196"/>
        <end position="213"/>
    </location>
</feature>
<name>A0A6M0H6A0_9CLOT</name>
<comment type="function">
    <text evidence="7">Catalyzes the transfer of the diacylglyceryl group from phosphatidylglycerol to the sulfhydryl group of the N-terminal cysteine of a prolipoprotein, the first step in the formation of mature lipoproteins.</text>
</comment>
<reference evidence="8 9" key="1">
    <citation type="submission" date="2020-02" db="EMBL/GenBank/DDBJ databases">
        <title>Genome assembly of a novel Clostridium senegalense strain.</title>
        <authorList>
            <person name="Gupta T.B."/>
            <person name="Jauregui R."/>
            <person name="Maclean P."/>
            <person name="Nawarathana A."/>
            <person name="Brightwell G."/>
        </authorList>
    </citation>
    <scope>NUCLEOTIDE SEQUENCE [LARGE SCALE GENOMIC DNA]</scope>
    <source>
        <strain evidence="8 9">AGRFS4</strain>
    </source>
</reference>
<comment type="catalytic activity">
    <reaction evidence="7">
        <text>L-cysteinyl-[prolipoprotein] + a 1,2-diacyl-sn-glycero-3-phospho-(1'-sn-glycerol) = an S-1,2-diacyl-sn-glyceryl-L-cysteinyl-[prolipoprotein] + sn-glycerol 1-phosphate + H(+)</text>
        <dbReference type="Rhea" id="RHEA:56712"/>
        <dbReference type="Rhea" id="RHEA-COMP:14679"/>
        <dbReference type="Rhea" id="RHEA-COMP:14680"/>
        <dbReference type="ChEBI" id="CHEBI:15378"/>
        <dbReference type="ChEBI" id="CHEBI:29950"/>
        <dbReference type="ChEBI" id="CHEBI:57685"/>
        <dbReference type="ChEBI" id="CHEBI:64716"/>
        <dbReference type="ChEBI" id="CHEBI:140658"/>
        <dbReference type="EC" id="2.5.1.145"/>
    </reaction>
</comment>
<evidence type="ECO:0000256" key="6">
    <source>
        <dbReference type="ARBA" id="ARBA00023136"/>
    </source>
</evidence>
<feature type="transmembrane region" description="Helical" evidence="7">
    <location>
        <begin position="87"/>
        <end position="104"/>
    </location>
</feature>
<dbReference type="PROSITE" id="PS01311">
    <property type="entry name" value="LGT"/>
    <property type="match status" value="1"/>
</dbReference>
<keyword evidence="6 7" id="KW-0472">Membrane</keyword>
<evidence type="ECO:0000256" key="2">
    <source>
        <dbReference type="ARBA" id="ARBA00022475"/>
    </source>
</evidence>
<keyword evidence="8" id="KW-0449">Lipoprotein</keyword>
<feature type="transmembrane region" description="Helical" evidence="7">
    <location>
        <begin position="13"/>
        <end position="33"/>
    </location>
</feature>
<sequence length="259" mass="29284">MDKVAFSLFGIDIAWYGICISISVIIAILLAQYTCKLRDIDYDDLLTIFIITFPFSIIGARAYYVIFEFDQYKDNLINIFNIRQGGIAIHGGIIAAIIVSYILAKKKNINFLGGMDVAAPCIILAQAIGRWGNFFNQEAHGGPVSQSFISKFPTFIQNGMLINGTYYHPTFLYESIWDIIVCIILIYILNKVYKNGIVFFTYIGLYSLGRFFIEGLRTDSLMLGPIRVAQLISLLGVLIWIIGVIYCNKSNNKRKNKYS</sequence>
<comment type="pathway">
    <text evidence="7">Protein modification; lipoprotein biosynthesis (diacylglyceryl transfer).</text>
</comment>
<feature type="transmembrane region" description="Helical" evidence="7">
    <location>
        <begin position="170"/>
        <end position="189"/>
    </location>
</feature>
<comment type="caution">
    <text evidence="8">The sequence shown here is derived from an EMBL/GenBank/DDBJ whole genome shotgun (WGS) entry which is preliminary data.</text>
</comment>
<dbReference type="Proteomes" id="UP000481872">
    <property type="component" value="Unassembled WGS sequence"/>
</dbReference>
<comment type="subcellular location">
    <subcellularLocation>
        <location evidence="7">Cell membrane</location>
        <topology evidence="7">Multi-pass membrane protein</topology>
    </subcellularLocation>
</comment>
<evidence type="ECO:0000256" key="3">
    <source>
        <dbReference type="ARBA" id="ARBA00022679"/>
    </source>
</evidence>
<proteinExistence type="inferred from homology"/>
<dbReference type="EC" id="2.5.1.145" evidence="7"/>
<keyword evidence="2 7" id="KW-1003">Cell membrane</keyword>
<dbReference type="HAMAP" id="MF_01147">
    <property type="entry name" value="Lgt"/>
    <property type="match status" value="1"/>
</dbReference>
<feature type="binding site" evidence="7">
    <location>
        <position position="130"/>
    </location>
    <ligand>
        <name>a 1,2-diacyl-sn-glycero-3-phospho-(1'-sn-glycerol)</name>
        <dbReference type="ChEBI" id="CHEBI:64716"/>
    </ligand>
</feature>
<keyword evidence="9" id="KW-1185">Reference proteome</keyword>
<evidence type="ECO:0000313" key="8">
    <source>
        <dbReference type="EMBL" id="NEU06245.1"/>
    </source>
</evidence>
<dbReference type="Pfam" id="PF01790">
    <property type="entry name" value="LGT"/>
    <property type="match status" value="1"/>
</dbReference>
<dbReference type="GO" id="GO:0005886">
    <property type="term" value="C:plasma membrane"/>
    <property type="evidence" value="ECO:0007669"/>
    <property type="project" value="UniProtKB-SubCell"/>
</dbReference>
<comment type="similarity">
    <text evidence="1 7">Belongs to the Lgt family.</text>
</comment>
<organism evidence="8 9">
    <name type="scientific">Clostridium senegalense</name>
    <dbReference type="NCBI Taxonomy" id="1465809"/>
    <lineage>
        <taxon>Bacteria</taxon>
        <taxon>Bacillati</taxon>
        <taxon>Bacillota</taxon>
        <taxon>Clostridia</taxon>
        <taxon>Eubacteriales</taxon>
        <taxon>Clostridiaceae</taxon>
        <taxon>Clostridium</taxon>
    </lineage>
</organism>
<dbReference type="NCBIfam" id="TIGR00544">
    <property type="entry name" value="lgt"/>
    <property type="match status" value="1"/>
</dbReference>
<keyword evidence="5 7" id="KW-1133">Transmembrane helix</keyword>
<accession>A0A6M0H6A0</accession>
<dbReference type="UniPathway" id="UPA00664"/>
<keyword evidence="8" id="KW-0328">Glycosyltransferase</keyword>
<dbReference type="InterPro" id="IPR001640">
    <property type="entry name" value="Lgt"/>
</dbReference>
<gene>
    <name evidence="7" type="primary">lgt</name>
    <name evidence="8" type="ORF">G3M99_15590</name>
</gene>
<feature type="transmembrane region" description="Helical" evidence="7">
    <location>
        <begin position="111"/>
        <end position="129"/>
    </location>
</feature>
<dbReference type="GO" id="GO:0008961">
    <property type="term" value="F:phosphatidylglycerol-prolipoprotein diacylglyceryl transferase activity"/>
    <property type="evidence" value="ECO:0007669"/>
    <property type="project" value="UniProtKB-UniRule"/>
</dbReference>
<evidence type="ECO:0000256" key="4">
    <source>
        <dbReference type="ARBA" id="ARBA00022692"/>
    </source>
</evidence>
<dbReference type="PANTHER" id="PTHR30589">
    <property type="entry name" value="PROLIPOPROTEIN DIACYLGLYCERYL TRANSFERASE"/>
    <property type="match status" value="1"/>
</dbReference>
<evidence type="ECO:0000256" key="1">
    <source>
        <dbReference type="ARBA" id="ARBA00007150"/>
    </source>
</evidence>
<feature type="transmembrane region" description="Helical" evidence="7">
    <location>
        <begin position="45"/>
        <end position="67"/>
    </location>
</feature>
<evidence type="ECO:0000313" key="9">
    <source>
        <dbReference type="Proteomes" id="UP000481872"/>
    </source>
</evidence>
<dbReference type="EMBL" id="JAAGPU010000038">
    <property type="protein sequence ID" value="NEU06245.1"/>
    <property type="molecule type" value="Genomic_DNA"/>
</dbReference>
<evidence type="ECO:0000256" key="7">
    <source>
        <dbReference type="HAMAP-Rule" id="MF_01147"/>
    </source>
</evidence>
<protein>
    <recommendedName>
        <fullName evidence="7">Phosphatidylglycerol--prolipoprotein diacylglyceryl transferase</fullName>
        <ecNumber evidence="7">2.5.1.145</ecNumber>
    </recommendedName>
</protein>
<dbReference type="PANTHER" id="PTHR30589:SF0">
    <property type="entry name" value="PHOSPHATIDYLGLYCEROL--PROLIPOPROTEIN DIACYLGLYCERYL TRANSFERASE"/>
    <property type="match status" value="1"/>
</dbReference>
<feature type="transmembrane region" description="Helical" evidence="7">
    <location>
        <begin position="228"/>
        <end position="247"/>
    </location>
</feature>
<dbReference type="AlphaFoldDB" id="A0A6M0H6A0"/>
<dbReference type="RefSeq" id="WP_061997074.1">
    <property type="nucleotide sequence ID" value="NZ_JAAGPU010000038.1"/>
</dbReference>
<evidence type="ECO:0000256" key="5">
    <source>
        <dbReference type="ARBA" id="ARBA00022989"/>
    </source>
</evidence>
<dbReference type="GO" id="GO:0042158">
    <property type="term" value="P:lipoprotein biosynthetic process"/>
    <property type="evidence" value="ECO:0007669"/>
    <property type="project" value="UniProtKB-UniRule"/>
</dbReference>
<keyword evidence="4 7" id="KW-0812">Transmembrane</keyword>
<keyword evidence="3 7" id="KW-0808">Transferase</keyword>